<sequence>MRIIARQFTTYLSRGRVYSQNKIISTRRFSSFAPKDEIALEEEVERKVGWMLKAFYVASATFVGYQFFPYMGDNLLQQSISLMHVKDPLFKRMGASRINRFAVDDERRMRVVEMGGEKDLVEMLKSAKDDKTRKSALKAISALSNSDEAAGALHQAGAISVIKSTPVSLEDAELNTHKINLLKRFQDLKYDEASPELS</sequence>
<evidence type="ECO:0000313" key="2">
    <source>
        <dbReference type="Proteomes" id="UP001177140"/>
    </source>
</evidence>
<reference evidence="1" key="1">
    <citation type="submission" date="2022-03" db="EMBL/GenBank/DDBJ databases">
        <title>A functionally conserved STORR gene fusion in Papaver species that diverged 16.8 million years ago.</title>
        <authorList>
            <person name="Catania T."/>
        </authorList>
    </citation>
    <scope>NUCLEOTIDE SEQUENCE</scope>
    <source>
        <strain evidence="1">S-191538</strain>
    </source>
</reference>
<dbReference type="Proteomes" id="UP001177140">
    <property type="component" value="Unassembled WGS sequence"/>
</dbReference>
<comment type="caution">
    <text evidence="1">The sequence shown here is derived from an EMBL/GenBank/DDBJ whole genome shotgun (WGS) entry which is preliminary data.</text>
</comment>
<dbReference type="PANTHER" id="PTHR47673">
    <property type="entry name" value="ARM REPEAT SUPERFAMILY PROTEIN"/>
    <property type="match status" value="1"/>
</dbReference>
<accession>A0AA41V3A8</accession>
<organism evidence="1 2">
    <name type="scientific">Papaver nudicaule</name>
    <name type="common">Iceland poppy</name>
    <dbReference type="NCBI Taxonomy" id="74823"/>
    <lineage>
        <taxon>Eukaryota</taxon>
        <taxon>Viridiplantae</taxon>
        <taxon>Streptophyta</taxon>
        <taxon>Embryophyta</taxon>
        <taxon>Tracheophyta</taxon>
        <taxon>Spermatophyta</taxon>
        <taxon>Magnoliopsida</taxon>
        <taxon>Ranunculales</taxon>
        <taxon>Papaveraceae</taxon>
        <taxon>Papaveroideae</taxon>
        <taxon>Papaver</taxon>
    </lineage>
</organism>
<evidence type="ECO:0008006" key="3">
    <source>
        <dbReference type="Google" id="ProtNLM"/>
    </source>
</evidence>
<dbReference type="PANTHER" id="PTHR47673:SF1">
    <property type="entry name" value="ARM REPEAT SUPERFAMILY PROTEIN"/>
    <property type="match status" value="1"/>
</dbReference>
<evidence type="ECO:0000313" key="1">
    <source>
        <dbReference type="EMBL" id="MCL7023283.1"/>
    </source>
</evidence>
<dbReference type="AlphaFoldDB" id="A0AA41V3A8"/>
<name>A0AA41V3A8_PAPNU</name>
<dbReference type="InterPro" id="IPR016024">
    <property type="entry name" value="ARM-type_fold"/>
</dbReference>
<gene>
    <name evidence="1" type="ORF">MKW94_015836</name>
</gene>
<dbReference type="Gene3D" id="1.25.10.10">
    <property type="entry name" value="Leucine-rich Repeat Variant"/>
    <property type="match status" value="1"/>
</dbReference>
<protein>
    <recommendedName>
        <fullName evidence="3">ARM repeat superfamily protein</fullName>
    </recommendedName>
</protein>
<dbReference type="EMBL" id="JAJJMA010020630">
    <property type="protein sequence ID" value="MCL7023283.1"/>
    <property type="molecule type" value="Genomic_DNA"/>
</dbReference>
<proteinExistence type="predicted"/>
<dbReference type="SUPFAM" id="SSF48371">
    <property type="entry name" value="ARM repeat"/>
    <property type="match status" value="1"/>
</dbReference>
<dbReference type="InterPro" id="IPR011989">
    <property type="entry name" value="ARM-like"/>
</dbReference>
<keyword evidence="2" id="KW-1185">Reference proteome</keyword>